<evidence type="ECO:0000313" key="4">
    <source>
        <dbReference type="Proteomes" id="UP001396334"/>
    </source>
</evidence>
<protein>
    <recommendedName>
        <fullName evidence="2">CRIB domain-containing protein</fullName>
    </recommendedName>
</protein>
<comment type="caution">
    <text evidence="3">The sequence shown here is derived from an EMBL/GenBank/DDBJ whole genome shotgun (WGS) entry which is preliminary data.</text>
</comment>
<organism evidence="3 4">
    <name type="scientific">Hibiscus sabdariffa</name>
    <name type="common">roselle</name>
    <dbReference type="NCBI Taxonomy" id="183260"/>
    <lineage>
        <taxon>Eukaryota</taxon>
        <taxon>Viridiplantae</taxon>
        <taxon>Streptophyta</taxon>
        <taxon>Embryophyta</taxon>
        <taxon>Tracheophyta</taxon>
        <taxon>Spermatophyta</taxon>
        <taxon>Magnoliopsida</taxon>
        <taxon>eudicotyledons</taxon>
        <taxon>Gunneridae</taxon>
        <taxon>Pentapetalae</taxon>
        <taxon>rosids</taxon>
        <taxon>malvids</taxon>
        <taxon>Malvales</taxon>
        <taxon>Malvaceae</taxon>
        <taxon>Malvoideae</taxon>
        <taxon>Hibiscus</taxon>
    </lineage>
</organism>
<feature type="compositionally biased region" description="Polar residues" evidence="1">
    <location>
        <begin position="147"/>
        <end position="156"/>
    </location>
</feature>
<proteinExistence type="predicted"/>
<reference evidence="3 4" key="1">
    <citation type="journal article" date="2024" name="G3 (Bethesda)">
        <title>Genome assembly of Hibiscus sabdariffa L. provides insights into metabolisms of medicinal natural products.</title>
        <authorList>
            <person name="Kim T."/>
        </authorList>
    </citation>
    <scope>NUCLEOTIDE SEQUENCE [LARGE SCALE GENOMIC DNA]</scope>
    <source>
        <strain evidence="3">TK-2024</strain>
        <tissue evidence="3">Old leaves</tissue>
    </source>
</reference>
<sequence>MQIGNPTDVKHVAHIGMSGPSVSKPSWSIQMNGFNSEIPSFTPSDGNQLQLLPPPPGSQDSLPSSGNEKQKKGRSKQSVGSNPSAGPQKASEKNTMRQRTPAESPNRDSTSHERKQPDSSHGTESSSQEPEIPKKYRQKKTKRSCSESEGSLSPAISNLEIKA</sequence>
<accession>A0ABR2R3F1</accession>
<gene>
    <name evidence="3" type="ORF">V6N11_051138</name>
</gene>
<feature type="compositionally biased region" description="Polar residues" evidence="1">
    <location>
        <begin position="119"/>
        <end position="129"/>
    </location>
</feature>
<dbReference type="PROSITE" id="PS50108">
    <property type="entry name" value="CRIB"/>
    <property type="match status" value="1"/>
</dbReference>
<feature type="domain" description="CRIB" evidence="2">
    <location>
        <begin position="3"/>
        <end position="16"/>
    </location>
</feature>
<feature type="compositionally biased region" description="Polar residues" evidence="1">
    <location>
        <begin position="76"/>
        <end position="85"/>
    </location>
</feature>
<dbReference type="PANTHER" id="PTHR46325:SF40">
    <property type="entry name" value="CRIB DOMAIN-CONTAINING PROTEIN"/>
    <property type="match status" value="1"/>
</dbReference>
<dbReference type="InterPro" id="IPR000095">
    <property type="entry name" value="CRIB_dom"/>
</dbReference>
<dbReference type="EMBL" id="JBBPBN010000027">
    <property type="protein sequence ID" value="KAK9007310.1"/>
    <property type="molecule type" value="Genomic_DNA"/>
</dbReference>
<name>A0ABR2R3F1_9ROSI</name>
<evidence type="ECO:0000256" key="1">
    <source>
        <dbReference type="SAM" id="MobiDB-lite"/>
    </source>
</evidence>
<evidence type="ECO:0000313" key="3">
    <source>
        <dbReference type="EMBL" id="KAK9007310.1"/>
    </source>
</evidence>
<dbReference type="Proteomes" id="UP001396334">
    <property type="component" value="Unassembled WGS sequence"/>
</dbReference>
<dbReference type="PANTHER" id="PTHR46325">
    <property type="entry name" value="CRIB DOMAIN-CONTAINING PROTEIN RIC8"/>
    <property type="match status" value="1"/>
</dbReference>
<feature type="compositionally biased region" description="Polar residues" evidence="1">
    <location>
        <begin position="20"/>
        <end position="47"/>
    </location>
</feature>
<feature type="region of interest" description="Disordered" evidence="1">
    <location>
        <begin position="1"/>
        <end position="163"/>
    </location>
</feature>
<keyword evidence="4" id="KW-1185">Reference proteome</keyword>
<feature type="compositionally biased region" description="Basic and acidic residues" evidence="1">
    <location>
        <begin position="105"/>
        <end position="118"/>
    </location>
</feature>
<evidence type="ECO:0000259" key="2">
    <source>
        <dbReference type="PROSITE" id="PS50108"/>
    </source>
</evidence>